<comment type="caution">
    <text evidence="2">The sequence shown here is derived from an EMBL/GenBank/DDBJ whole genome shotgun (WGS) entry which is preliminary data.</text>
</comment>
<evidence type="ECO:0000313" key="2">
    <source>
        <dbReference type="EMBL" id="GBL81713.1"/>
    </source>
</evidence>
<gene>
    <name evidence="2" type="ORF">AVEN_93489_1</name>
</gene>
<feature type="region of interest" description="Disordered" evidence="1">
    <location>
        <begin position="1"/>
        <end position="29"/>
    </location>
</feature>
<dbReference type="Proteomes" id="UP000499080">
    <property type="component" value="Unassembled WGS sequence"/>
</dbReference>
<dbReference type="AlphaFoldDB" id="A0A4Y2APG8"/>
<dbReference type="EMBL" id="BGPR01000026">
    <property type="protein sequence ID" value="GBL81713.1"/>
    <property type="molecule type" value="Genomic_DNA"/>
</dbReference>
<dbReference type="OrthoDB" id="6426891at2759"/>
<protein>
    <submittedName>
        <fullName evidence="2">Uncharacterized protein</fullName>
    </submittedName>
</protein>
<accession>A0A4Y2APG8</accession>
<evidence type="ECO:0000256" key="1">
    <source>
        <dbReference type="SAM" id="MobiDB-lite"/>
    </source>
</evidence>
<evidence type="ECO:0000313" key="3">
    <source>
        <dbReference type="Proteomes" id="UP000499080"/>
    </source>
</evidence>
<organism evidence="2 3">
    <name type="scientific">Araneus ventricosus</name>
    <name type="common">Orbweaver spider</name>
    <name type="synonym">Epeira ventricosa</name>
    <dbReference type="NCBI Taxonomy" id="182803"/>
    <lineage>
        <taxon>Eukaryota</taxon>
        <taxon>Metazoa</taxon>
        <taxon>Ecdysozoa</taxon>
        <taxon>Arthropoda</taxon>
        <taxon>Chelicerata</taxon>
        <taxon>Arachnida</taxon>
        <taxon>Araneae</taxon>
        <taxon>Araneomorphae</taxon>
        <taxon>Entelegynae</taxon>
        <taxon>Araneoidea</taxon>
        <taxon>Araneidae</taxon>
        <taxon>Araneus</taxon>
    </lineage>
</organism>
<name>A0A4Y2APG8_ARAVE</name>
<proteinExistence type="predicted"/>
<sequence length="135" mass="15121">MDTEWHENHTFSLGKGLQGRTGHHKSRGSFMRKSFLSPEEPIPGTRTLSKKRQFFTGSSFHVNGFGCVAASEVSVSGLGILTPFHIGRQLDEYSHFVAKLVNATLRNGFLRSLRVAHALQLRTSRFSLGYFLQLV</sequence>
<reference evidence="2 3" key="1">
    <citation type="journal article" date="2019" name="Sci. Rep.">
        <title>Orb-weaving spider Araneus ventricosus genome elucidates the spidroin gene catalogue.</title>
        <authorList>
            <person name="Kono N."/>
            <person name="Nakamura H."/>
            <person name="Ohtoshi R."/>
            <person name="Moran D.A.P."/>
            <person name="Shinohara A."/>
            <person name="Yoshida Y."/>
            <person name="Fujiwara M."/>
            <person name="Mori M."/>
            <person name="Tomita M."/>
            <person name="Arakawa K."/>
        </authorList>
    </citation>
    <scope>NUCLEOTIDE SEQUENCE [LARGE SCALE GENOMIC DNA]</scope>
</reference>
<keyword evidence="3" id="KW-1185">Reference proteome</keyword>